<dbReference type="EMBL" id="BK055796">
    <property type="protein sequence ID" value="DAE92818.1"/>
    <property type="molecule type" value="Genomic_DNA"/>
</dbReference>
<organism evidence="1">
    <name type="scientific">Ackermannviridae sp</name>
    <dbReference type="NCBI Taxonomy" id="2831612"/>
    <lineage>
        <taxon>Viruses</taxon>
        <taxon>Duplodnaviria</taxon>
        <taxon>Heunggongvirae</taxon>
        <taxon>Uroviricota</taxon>
        <taxon>Caudoviricetes</taxon>
        <taxon>Pantevenvirales</taxon>
        <taxon>Ackermannviridae</taxon>
    </lineage>
</organism>
<sequence length="121" mass="13823">MDAVEFFKTMNRLCRNQGCEECPVFKEGLCMVMRIGSCGGDSDKSIEETVSKVEQYAKDHPVKTRQSEFLKMFPKAAKNGRVLDFCPKDLDIDYMPPKRCENISCSACKTGYWNEEVTDNE</sequence>
<protein>
    <submittedName>
        <fullName evidence="1">Uncharacterized protein</fullName>
    </submittedName>
</protein>
<reference evidence="1" key="1">
    <citation type="journal article" date="2021" name="Proc. Natl. Acad. Sci. U.S.A.">
        <title>A Catalog of Tens of Thousands of Viruses from Human Metagenomes Reveals Hidden Associations with Chronic Diseases.</title>
        <authorList>
            <person name="Tisza M.J."/>
            <person name="Buck C.B."/>
        </authorList>
    </citation>
    <scope>NUCLEOTIDE SEQUENCE</scope>
    <source>
        <strain evidence="1">Cttzo28</strain>
    </source>
</reference>
<proteinExistence type="predicted"/>
<evidence type="ECO:0000313" key="1">
    <source>
        <dbReference type="EMBL" id="DAE92818.1"/>
    </source>
</evidence>
<accession>A0A8S5RTG3</accession>
<name>A0A8S5RTG3_9CAUD</name>